<evidence type="ECO:0000256" key="1">
    <source>
        <dbReference type="SAM" id="SignalP"/>
    </source>
</evidence>
<gene>
    <name evidence="2" type="ORF">EHS25_009441</name>
</gene>
<keyword evidence="1" id="KW-0732">Signal</keyword>
<name>A0A427YJ81_9TREE</name>
<dbReference type="EMBL" id="RSCD01000008">
    <property type="protein sequence ID" value="RSH91142.1"/>
    <property type="molecule type" value="Genomic_DNA"/>
</dbReference>
<evidence type="ECO:0000313" key="3">
    <source>
        <dbReference type="Proteomes" id="UP000279259"/>
    </source>
</evidence>
<protein>
    <submittedName>
        <fullName evidence="2">Uncharacterized protein</fullName>
    </submittedName>
</protein>
<feature type="signal peptide" evidence="1">
    <location>
        <begin position="1"/>
        <end position="20"/>
    </location>
</feature>
<dbReference type="OrthoDB" id="10534580at2759"/>
<dbReference type="AlphaFoldDB" id="A0A427YJ81"/>
<evidence type="ECO:0000313" key="2">
    <source>
        <dbReference type="EMBL" id="RSH91142.1"/>
    </source>
</evidence>
<feature type="chain" id="PRO_5019585906" evidence="1">
    <location>
        <begin position="21"/>
        <end position="173"/>
    </location>
</feature>
<comment type="caution">
    <text evidence="2">The sequence shown here is derived from an EMBL/GenBank/DDBJ whole genome shotgun (WGS) entry which is preliminary data.</text>
</comment>
<organism evidence="2 3">
    <name type="scientific">Saitozyma podzolica</name>
    <dbReference type="NCBI Taxonomy" id="1890683"/>
    <lineage>
        <taxon>Eukaryota</taxon>
        <taxon>Fungi</taxon>
        <taxon>Dikarya</taxon>
        <taxon>Basidiomycota</taxon>
        <taxon>Agaricomycotina</taxon>
        <taxon>Tremellomycetes</taxon>
        <taxon>Tremellales</taxon>
        <taxon>Trimorphomycetaceae</taxon>
        <taxon>Saitozyma</taxon>
    </lineage>
</organism>
<dbReference type="Proteomes" id="UP000279259">
    <property type="component" value="Unassembled WGS sequence"/>
</dbReference>
<sequence>MFARASALVAALLLPLLGSAAPVESTNLVERQFDTAVICSPLITAAQLMLVESDATNTQVDNILKEINTLLGASNPVTQITQDVTSGLVSNALYGPTFFFYSLATILENIDPQCKSDMSTCNTALTNAKGTASSGAAQTQAACSEAKYLCGAFYNSDQVDQIIPRCTGSTTTA</sequence>
<reference evidence="2 3" key="1">
    <citation type="submission" date="2018-11" db="EMBL/GenBank/DDBJ databases">
        <title>Genome sequence of Saitozyma podzolica DSM 27192.</title>
        <authorList>
            <person name="Aliyu H."/>
            <person name="Gorte O."/>
            <person name="Ochsenreither K."/>
        </authorList>
    </citation>
    <scope>NUCLEOTIDE SEQUENCE [LARGE SCALE GENOMIC DNA]</scope>
    <source>
        <strain evidence="2 3">DSM 27192</strain>
    </source>
</reference>
<accession>A0A427YJ81</accession>
<keyword evidence="3" id="KW-1185">Reference proteome</keyword>
<proteinExistence type="predicted"/>